<comment type="caution">
    <text evidence="1">The sequence shown here is derived from an EMBL/GenBank/DDBJ whole genome shotgun (WGS) entry which is preliminary data.</text>
</comment>
<dbReference type="InterPro" id="IPR029138">
    <property type="entry name" value="SNAPC5"/>
</dbReference>
<dbReference type="GO" id="GO:0005634">
    <property type="term" value="C:nucleus"/>
    <property type="evidence" value="ECO:0007669"/>
    <property type="project" value="InterPro"/>
</dbReference>
<accession>A0AAW1AW99</accession>
<gene>
    <name evidence="1" type="ORF">NXF25_015846</name>
</gene>
<proteinExistence type="predicted"/>
<dbReference type="PANTHER" id="PTHR15333:SF2">
    <property type="entry name" value="SNRNA-ACTIVATING PROTEIN COMPLEX SUBUNIT 5"/>
    <property type="match status" value="1"/>
</dbReference>
<dbReference type="AlphaFoldDB" id="A0AAW1AW99"/>
<dbReference type="GO" id="GO:0006384">
    <property type="term" value="P:transcription initiation at RNA polymerase III promoter"/>
    <property type="evidence" value="ECO:0007669"/>
    <property type="project" value="InterPro"/>
</dbReference>
<keyword evidence="2" id="KW-1185">Reference proteome</keyword>
<dbReference type="Pfam" id="PF15497">
    <property type="entry name" value="SNAPC5"/>
    <property type="match status" value="1"/>
</dbReference>
<dbReference type="GO" id="GO:0006366">
    <property type="term" value="P:transcription by RNA polymerase II"/>
    <property type="evidence" value="ECO:0007669"/>
    <property type="project" value="InterPro"/>
</dbReference>
<protein>
    <submittedName>
        <fullName evidence="1">snRNA-activating protein complex subunit 5</fullName>
    </submittedName>
</protein>
<organism evidence="1 2">
    <name type="scientific">Crotalus adamanteus</name>
    <name type="common">Eastern diamondback rattlesnake</name>
    <dbReference type="NCBI Taxonomy" id="8729"/>
    <lineage>
        <taxon>Eukaryota</taxon>
        <taxon>Metazoa</taxon>
        <taxon>Chordata</taxon>
        <taxon>Craniata</taxon>
        <taxon>Vertebrata</taxon>
        <taxon>Euteleostomi</taxon>
        <taxon>Lepidosauria</taxon>
        <taxon>Squamata</taxon>
        <taxon>Bifurcata</taxon>
        <taxon>Unidentata</taxon>
        <taxon>Episquamata</taxon>
        <taxon>Toxicofera</taxon>
        <taxon>Serpentes</taxon>
        <taxon>Colubroidea</taxon>
        <taxon>Viperidae</taxon>
        <taxon>Crotalinae</taxon>
        <taxon>Crotalus</taxon>
    </lineage>
</organism>
<evidence type="ECO:0000313" key="1">
    <source>
        <dbReference type="EMBL" id="KAK9394183.1"/>
    </source>
</evidence>
<dbReference type="Proteomes" id="UP001474421">
    <property type="component" value="Unassembled WGS sequence"/>
</dbReference>
<reference evidence="1 2" key="1">
    <citation type="journal article" date="2024" name="Proc. Natl. Acad. Sci. U.S.A.">
        <title>The genetic regulatory architecture and epigenomic basis for age-related changes in rattlesnake venom.</title>
        <authorList>
            <person name="Hogan M.P."/>
            <person name="Holding M.L."/>
            <person name="Nystrom G.S."/>
            <person name="Colston T.J."/>
            <person name="Bartlett D.A."/>
            <person name="Mason A.J."/>
            <person name="Ellsworth S.A."/>
            <person name="Rautsaw R.M."/>
            <person name="Lawrence K.C."/>
            <person name="Strickland J.L."/>
            <person name="He B."/>
            <person name="Fraser P."/>
            <person name="Margres M.J."/>
            <person name="Gilbert D.M."/>
            <person name="Gibbs H.L."/>
            <person name="Parkinson C.L."/>
            <person name="Rokyta D.R."/>
        </authorList>
    </citation>
    <scope>NUCLEOTIDE SEQUENCE [LARGE SCALE GENOMIC DNA]</scope>
    <source>
        <strain evidence="1">DRR0105</strain>
    </source>
</reference>
<sequence length="174" mass="19738">MQLPVRSCHCCWLLVPSHYGGALRSEDRWGPPLRPSTCRFLSLPPWSKMAAPRFACLFSVRPARGPSPVTSSLRARPRSGEGSRMLSRLQELRKEEETLLRVKEALHDQLTRLKVEELALRSMINTREGTVFTPSAAGIEEHTNMDNEMAINQTKLQLQVHADDEEEEEEESDS</sequence>
<dbReference type="EMBL" id="JAOTOJ010000012">
    <property type="protein sequence ID" value="KAK9394183.1"/>
    <property type="molecule type" value="Genomic_DNA"/>
</dbReference>
<dbReference type="PANTHER" id="PTHR15333">
    <property type="entry name" value="SNRNA-ACTIVATING PROTEIN COMPLEX SUBUNIT 5"/>
    <property type="match status" value="1"/>
</dbReference>
<evidence type="ECO:0000313" key="2">
    <source>
        <dbReference type="Proteomes" id="UP001474421"/>
    </source>
</evidence>
<name>A0AAW1AW99_CROAD</name>